<gene>
    <name evidence="2" type="ORF">TrST_g12196</name>
</gene>
<feature type="compositionally biased region" description="Low complexity" evidence="1">
    <location>
        <begin position="14"/>
        <end position="30"/>
    </location>
</feature>
<reference evidence="3" key="1">
    <citation type="journal article" date="2023" name="Commun. Biol.">
        <title>Genome analysis of Parmales, the sister group of diatoms, reveals the evolutionary specialization of diatoms from phago-mixotrophs to photoautotrophs.</title>
        <authorList>
            <person name="Ban H."/>
            <person name="Sato S."/>
            <person name="Yoshikawa S."/>
            <person name="Yamada K."/>
            <person name="Nakamura Y."/>
            <person name="Ichinomiya M."/>
            <person name="Sato N."/>
            <person name="Blanc-Mathieu R."/>
            <person name="Endo H."/>
            <person name="Kuwata A."/>
            <person name="Ogata H."/>
        </authorList>
    </citation>
    <scope>NUCLEOTIDE SEQUENCE [LARGE SCALE GENOMIC DNA]</scope>
    <source>
        <strain evidence="3">NIES 3701</strain>
    </source>
</reference>
<comment type="caution">
    <text evidence="2">The sequence shown here is derived from an EMBL/GenBank/DDBJ whole genome shotgun (WGS) entry which is preliminary data.</text>
</comment>
<sequence length="134" mass="13922">MKSQATTLEKIPMATTRRSSSARSASPGRAPRSKKGRAALSKDRASKSPSPISSKARKPTSVKKSKGGGRSKSPSRARSRTREEKVGEASKRIAPDIVKKKGVVGVGEDGDMEVSLGVLGGEGCGWGVWALGGC</sequence>
<dbReference type="EMBL" id="BRXY01000028">
    <property type="protein sequence ID" value="GMH54610.1"/>
    <property type="molecule type" value="Genomic_DNA"/>
</dbReference>
<evidence type="ECO:0000313" key="3">
    <source>
        <dbReference type="Proteomes" id="UP001165085"/>
    </source>
</evidence>
<proteinExistence type="predicted"/>
<organism evidence="2 3">
    <name type="scientific">Triparma strigata</name>
    <dbReference type="NCBI Taxonomy" id="1606541"/>
    <lineage>
        <taxon>Eukaryota</taxon>
        <taxon>Sar</taxon>
        <taxon>Stramenopiles</taxon>
        <taxon>Ochrophyta</taxon>
        <taxon>Bolidophyceae</taxon>
        <taxon>Parmales</taxon>
        <taxon>Triparmaceae</taxon>
        <taxon>Triparma</taxon>
    </lineage>
</organism>
<protein>
    <submittedName>
        <fullName evidence="2">Uncharacterized protein</fullName>
    </submittedName>
</protein>
<dbReference type="AlphaFoldDB" id="A0A9W6ZRF5"/>
<feature type="compositionally biased region" description="Basic residues" evidence="1">
    <location>
        <begin position="55"/>
        <end position="79"/>
    </location>
</feature>
<accession>A0A9W6ZRF5</accession>
<evidence type="ECO:0000313" key="2">
    <source>
        <dbReference type="EMBL" id="GMH54610.1"/>
    </source>
</evidence>
<name>A0A9W6ZRF5_9STRA</name>
<keyword evidence="3" id="KW-1185">Reference proteome</keyword>
<dbReference type="Proteomes" id="UP001165085">
    <property type="component" value="Unassembled WGS sequence"/>
</dbReference>
<feature type="compositionally biased region" description="Basic and acidic residues" evidence="1">
    <location>
        <begin position="80"/>
        <end position="94"/>
    </location>
</feature>
<feature type="region of interest" description="Disordered" evidence="1">
    <location>
        <begin position="1"/>
        <end position="94"/>
    </location>
</feature>
<evidence type="ECO:0000256" key="1">
    <source>
        <dbReference type="SAM" id="MobiDB-lite"/>
    </source>
</evidence>